<accession>J9GG81</accession>
<dbReference type="AlphaFoldDB" id="J9GG81"/>
<sequence>MNPYLELKINFLIGLKPSLQGITDSICTKERFHSYHVFKVK</sequence>
<gene>
    <name evidence="1" type="ORF">EVA_05511</name>
</gene>
<dbReference type="EMBL" id="AMCI01001182">
    <property type="protein sequence ID" value="EJX06382.1"/>
    <property type="molecule type" value="Genomic_DNA"/>
</dbReference>
<evidence type="ECO:0000313" key="1">
    <source>
        <dbReference type="EMBL" id="EJX06382.1"/>
    </source>
</evidence>
<comment type="caution">
    <text evidence="1">The sequence shown here is derived from an EMBL/GenBank/DDBJ whole genome shotgun (WGS) entry which is preliminary data.</text>
</comment>
<name>J9GG81_9ZZZZ</name>
<proteinExistence type="predicted"/>
<reference evidence="1" key="1">
    <citation type="journal article" date="2012" name="PLoS ONE">
        <title>Gene sets for utilization of primary and secondary nutrition supplies in the distal gut of endangered iberian lynx.</title>
        <authorList>
            <person name="Alcaide M."/>
            <person name="Messina E."/>
            <person name="Richter M."/>
            <person name="Bargiela R."/>
            <person name="Peplies J."/>
            <person name="Huws S.A."/>
            <person name="Newbold C.J."/>
            <person name="Golyshin P.N."/>
            <person name="Simon M.A."/>
            <person name="Lopez G."/>
            <person name="Yakimov M.M."/>
            <person name="Ferrer M."/>
        </authorList>
    </citation>
    <scope>NUCLEOTIDE SEQUENCE</scope>
</reference>
<protein>
    <submittedName>
        <fullName evidence="1">Uncharacterized protein</fullName>
    </submittedName>
</protein>
<organism evidence="1">
    <name type="scientific">gut metagenome</name>
    <dbReference type="NCBI Taxonomy" id="749906"/>
    <lineage>
        <taxon>unclassified sequences</taxon>
        <taxon>metagenomes</taxon>
        <taxon>organismal metagenomes</taxon>
    </lineage>
</organism>